<dbReference type="EMBL" id="BONY01000001">
    <property type="protein sequence ID" value="GIH02066.1"/>
    <property type="molecule type" value="Genomic_DNA"/>
</dbReference>
<keyword evidence="2" id="KW-1185">Reference proteome</keyword>
<accession>A0A8J3VD01</accession>
<dbReference type="InterPro" id="IPR052736">
    <property type="entry name" value="Stf3_sulfotransferase"/>
</dbReference>
<comment type="caution">
    <text evidence="1">The sequence shown here is derived from an EMBL/GenBank/DDBJ whole genome shotgun (WGS) entry which is preliminary data.</text>
</comment>
<dbReference type="PANTHER" id="PTHR36451:SF1">
    <property type="entry name" value="OMEGA-HYDROXY-BETA-DIHYDROMENAQUINONE-9 SULFOTRANSFERASE STF3"/>
    <property type="match status" value="1"/>
</dbReference>
<name>A0A8J3VD01_9ACTN</name>
<dbReference type="PANTHER" id="PTHR36451">
    <property type="entry name" value="PAPS-DEPENDENT SULFOTRANSFERASE STF3"/>
    <property type="match status" value="1"/>
</dbReference>
<organism evidence="1 2">
    <name type="scientific">Rhizocola hellebori</name>
    <dbReference type="NCBI Taxonomy" id="1392758"/>
    <lineage>
        <taxon>Bacteria</taxon>
        <taxon>Bacillati</taxon>
        <taxon>Actinomycetota</taxon>
        <taxon>Actinomycetes</taxon>
        <taxon>Micromonosporales</taxon>
        <taxon>Micromonosporaceae</taxon>
        <taxon>Rhizocola</taxon>
    </lineage>
</organism>
<dbReference type="Pfam" id="PF13469">
    <property type="entry name" value="Sulfotransfer_3"/>
    <property type="match status" value="1"/>
</dbReference>
<protein>
    <recommendedName>
        <fullName evidence="3">Sulfotransferase</fullName>
    </recommendedName>
</protein>
<dbReference type="Proteomes" id="UP000612899">
    <property type="component" value="Unassembled WGS sequence"/>
</dbReference>
<evidence type="ECO:0008006" key="3">
    <source>
        <dbReference type="Google" id="ProtNLM"/>
    </source>
</evidence>
<dbReference type="SUPFAM" id="SSF52540">
    <property type="entry name" value="P-loop containing nucleoside triphosphate hydrolases"/>
    <property type="match status" value="1"/>
</dbReference>
<gene>
    <name evidence="1" type="ORF">Rhe02_01330</name>
</gene>
<dbReference type="Gene3D" id="3.40.50.300">
    <property type="entry name" value="P-loop containing nucleotide triphosphate hydrolases"/>
    <property type="match status" value="1"/>
</dbReference>
<dbReference type="AlphaFoldDB" id="A0A8J3VD01"/>
<dbReference type="InterPro" id="IPR027417">
    <property type="entry name" value="P-loop_NTPase"/>
</dbReference>
<evidence type="ECO:0000313" key="1">
    <source>
        <dbReference type="EMBL" id="GIH02066.1"/>
    </source>
</evidence>
<evidence type="ECO:0000313" key="2">
    <source>
        <dbReference type="Proteomes" id="UP000612899"/>
    </source>
</evidence>
<proteinExistence type="predicted"/>
<sequence length="385" mass="42732">MQVSIIIDRTKGDTRAFDAASIGAAARQIAGVEPDEPLRFMDGFAHLTSSLDTEARLTDAGRRSARAALVKSLVTQLEVRRMLRSQPELAQTPIQPIVITGLLRSGTTFLQQLLAQHPGLRAPALWELMAPASPRKPSHLVADGESYVEEYYRAAPDFRSIHPLDARQPEECHRLTANSFRHFIFGLRYRVPSYVRWLRAQPMAEAYRFHREQLSCLLAREPGDPVLLKCPSHLWHLDALAQVYPGAKVVRLHRRASVSLPSVASLTAVVRAARSAAVDPAEIGAYWLEEAAPVLDSMRRGVGPLRTPPLDIRFTDLTADPLRVAGQVCDYAGVPMTEQATARMTAFLSGATGKPGNHRYRAQDFGLSAQLLDERFARYHSEFDL</sequence>
<reference evidence="1" key="1">
    <citation type="submission" date="2021-01" db="EMBL/GenBank/DDBJ databases">
        <title>Whole genome shotgun sequence of Rhizocola hellebori NBRC 109834.</title>
        <authorList>
            <person name="Komaki H."/>
            <person name="Tamura T."/>
        </authorList>
    </citation>
    <scope>NUCLEOTIDE SEQUENCE</scope>
    <source>
        <strain evidence="1">NBRC 109834</strain>
    </source>
</reference>